<dbReference type="PANTHER" id="PTHR11783">
    <property type="entry name" value="SULFOTRANSFERASE SULT"/>
    <property type="match status" value="1"/>
</dbReference>
<dbReference type="EMBL" id="OU466858">
    <property type="protein sequence ID" value="CAH2047795.1"/>
    <property type="molecule type" value="Genomic_DNA"/>
</dbReference>
<keyword evidence="2 3" id="KW-0808">Transferase</keyword>
<dbReference type="GO" id="GO:0008146">
    <property type="term" value="F:sulfotransferase activity"/>
    <property type="evidence" value="ECO:0007669"/>
    <property type="project" value="InterPro"/>
</dbReference>
<dbReference type="EC" id="2.8.2.-" evidence="3"/>
<dbReference type="Gene3D" id="3.40.50.300">
    <property type="entry name" value="P-loop containing nucleotide triphosphate hydrolases"/>
    <property type="match status" value="1"/>
</dbReference>
<dbReference type="FunFam" id="3.40.50.300:FF:001258">
    <property type="entry name" value="Sulfotransferase"/>
    <property type="match status" value="1"/>
</dbReference>
<protein>
    <recommendedName>
        <fullName evidence="3">Sulfotransferase</fullName>
        <ecNumber evidence="3">2.8.2.-</ecNumber>
    </recommendedName>
</protein>
<name>A0AAU9RQE2_THLAR</name>
<evidence type="ECO:0000313" key="5">
    <source>
        <dbReference type="EMBL" id="CAH2047795.1"/>
    </source>
</evidence>
<dbReference type="Proteomes" id="UP000836841">
    <property type="component" value="Chromosome 2"/>
</dbReference>
<feature type="domain" description="Sulfotransferase" evidence="4">
    <location>
        <begin position="117"/>
        <end position="377"/>
    </location>
</feature>
<dbReference type="Pfam" id="PF00685">
    <property type="entry name" value="Sulfotransfer_1"/>
    <property type="match status" value="1"/>
</dbReference>
<evidence type="ECO:0000256" key="3">
    <source>
        <dbReference type="RuleBase" id="RU361155"/>
    </source>
</evidence>
<sequence length="383" mass="43683">MCINIIFTWKRIGSTTRSTSLSEQQISQQNTIRVSSNPLSLSLLESEALTDNAVPNKEETKTESTFKKYQDLIATSPQAKGWFANAPLICYGGHWMIKPLLVGCLYAQEFFKARPVDIFVCSSPKAGTTWLKALTFAIANRSRSDYSSNPLLKRNPHELVPFIEIEFAFFPQVDVLNDKGNTLFATHLPHGLLPESISKSGCKMVYIWRDPKDTFISMWTFFQKQNLGHGPLNSLEECFDMFCRGFSGCGPYLDHVMSYWKAYQENPDQILLLKYETMRADPLPYVRRLAEFMGYGFTSEEENEGVVEEVMNLCSFETLKNLEANKGEKHREDVPISAYPNSAYFRKGKVGDWQNYLTPEMAARIDRLMEEKFKGTGLLEHGT</sequence>
<accession>A0AAU9RQE2</accession>
<evidence type="ECO:0000313" key="6">
    <source>
        <dbReference type="Proteomes" id="UP000836841"/>
    </source>
</evidence>
<proteinExistence type="inferred from homology"/>
<dbReference type="InterPro" id="IPR027417">
    <property type="entry name" value="P-loop_NTPase"/>
</dbReference>
<dbReference type="SUPFAM" id="SSF52540">
    <property type="entry name" value="P-loop containing nucleoside triphosphate hydrolases"/>
    <property type="match status" value="1"/>
</dbReference>
<reference evidence="5 6" key="1">
    <citation type="submission" date="2022-03" db="EMBL/GenBank/DDBJ databases">
        <authorList>
            <person name="Nunn A."/>
            <person name="Chopra R."/>
            <person name="Nunn A."/>
            <person name="Contreras Garrido A."/>
        </authorList>
    </citation>
    <scope>NUCLEOTIDE SEQUENCE [LARGE SCALE GENOMIC DNA]</scope>
</reference>
<keyword evidence="6" id="KW-1185">Reference proteome</keyword>
<organism evidence="5 6">
    <name type="scientific">Thlaspi arvense</name>
    <name type="common">Field penny-cress</name>
    <dbReference type="NCBI Taxonomy" id="13288"/>
    <lineage>
        <taxon>Eukaryota</taxon>
        <taxon>Viridiplantae</taxon>
        <taxon>Streptophyta</taxon>
        <taxon>Embryophyta</taxon>
        <taxon>Tracheophyta</taxon>
        <taxon>Spermatophyta</taxon>
        <taxon>Magnoliopsida</taxon>
        <taxon>eudicotyledons</taxon>
        <taxon>Gunneridae</taxon>
        <taxon>Pentapetalae</taxon>
        <taxon>rosids</taxon>
        <taxon>malvids</taxon>
        <taxon>Brassicales</taxon>
        <taxon>Brassicaceae</taxon>
        <taxon>Thlaspideae</taxon>
        <taxon>Thlaspi</taxon>
    </lineage>
</organism>
<dbReference type="InterPro" id="IPR000863">
    <property type="entry name" value="Sulfotransferase_dom"/>
</dbReference>
<comment type="similarity">
    <text evidence="1 3">Belongs to the sulfotransferase 1 family.</text>
</comment>
<evidence type="ECO:0000256" key="2">
    <source>
        <dbReference type="ARBA" id="ARBA00022679"/>
    </source>
</evidence>
<dbReference type="AlphaFoldDB" id="A0AAU9RQE2"/>
<gene>
    <name evidence="5" type="ORF">TAV2_LOCUS5141</name>
</gene>
<evidence type="ECO:0000256" key="1">
    <source>
        <dbReference type="ARBA" id="ARBA00005771"/>
    </source>
</evidence>
<evidence type="ECO:0000259" key="4">
    <source>
        <dbReference type="Pfam" id="PF00685"/>
    </source>
</evidence>